<sequence>MSIFSNYSEFKYIYPPRPEAAITPALLSGLGAGWIAQPKYNGSCAVLFINGNHEYKLFNRKNEELSLQNPIQYTSLNDSEKYMVLCGEYLNKNKYGEDGRPFNHKFIIWDILVWKGHYLIGETFEKRLTLLYELFGGSRGFVSESDMVIFNHLLTTRVENVFMAPAYLDGFGELYQEITRTDLYEGLVLKKADARLEPGFRERNNHSWQIKARKPTLNYNF</sequence>
<protein>
    <recommendedName>
        <fullName evidence="3">RNA ligase domain-containing protein</fullName>
    </recommendedName>
</protein>
<dbReference type="AlphaFoldDB" id="A0A512RPQ3"/>
<evidence type="ECO:0008006" key="3">
    <source>
        <dbReference type="Google" id="ProtNLM"/>
    </source>
</evidence>
<dbReference type="Gene3D" id="3.30.470.30">
    <property type="entry name" value="DNA ligase/mRNA capping enzyme"/>
    <property type="match status" value="1"/>
</dbReference>
<dbReference type="RefSeq" id="WP_146865497.1">
    <property type="nucleotide sequence ID" value="NZ_BKAU01000005.1"/>
</dbReference>
<gene>
    <name evidence="1" type="ORF">CCY01nite_39390</name>
</gene>
<comment type="caution">
    <text evidence="1">The sequence shown here is derived from an EMBL/GenBank/DDBJ whole genome shotgun (WGS) entry which is preliminary data.</text>
</comment>
<organism evidence="1 2">
    <name type="scientific">Chitinophaga cymbidii</name>
    <dbReference type="NCBI Taxonomy" id="1096750"/>
    <lineage>
        <taxon>Bacteria</taxon>
        <taxon>Pseudomonadati</taxon>
        <taxon>Bacteroidota</taxon>
        <taxon>Chitinophagia</taxon>
        <taxon>Chitinophagales</taxon>
        <taxon>Chitinophagaceae</taxon>
        <taxon>Chitinophaga</taxon>
    </lineage>
</organism>
<reference evidence="1 2" key="1">
    <citation type="submission" date="2019-07" db="EMBL/GenBank/DDBJ databases">
        <title>Whole genome shotgun sequence of Chitinophaga cymbidii NBRC 109752.</title>
        <authorList>
            <person name="Hosoyama A."/>
            <person name="Uohara A."/>
            <person name="Ohji S."/>
            <person name="Ichikawa N."/>
        </authorList>
    </citation>
    <scope>NUCLEOTIDE SEQUENCE [LARGE SCALE GENOMIC DNA]</scope>
    <source>
        <strain evidence="1 2">NBRC 109752</strain>
    </source>
</reference>
<dbReference type="OrthoDB" id="650227at2"/>
<dbReference type="Proteomes" id="UP000321436">
    <property type="component" value="Unassembled WGS sequence"/>
</dbReference>
<proteinExistence type="predicted"/>
<keyword evidence="2" id="KW-1185">Reference proteome</keyword>
<dbReference type="EMBL" id="BKAU01000005">
    <property type="protein sequence ID" value="GEP97679.1"/>
    <property type="molecule type" value="Genomic_DNA"/>
</dbReference>
<name>A0A512RPQ3_9BACT</name>
<accession>A0A512RPQ3</accession>
<dbReference type="SUPFAM" id="SSF56091">
    <property type="entry name" value="DNA ligase/mRNA capping enzyme, catalytic domain"/>
    <property type="match status" value="1"/>
</dbReference>
<evidence type="ECO:0000313" key="2">
    <source>
        <dbReference type="Proteomes" id="UP000321436"/>
    </source>
</evidence>
<evidence type="ECO:0000313" key="1">
    <source>
        <dbReference type="EMBL" id="GEP97679.1"/>
    </source>
</evidence>